<evidence type="ECO:0000313" key="7">
    <source>
        <dbReference type="EMBL" id="QJC54923.1"/>
    </source>
</evidence>
<keyword evidence="5 6" id="KW-0472">Membrane</keyword>
<name>A0A6H2H543_9BURK</name>
<dbReference type="GO" id="GO:0005886">
    <property type="term" value="C:plasma membrane"/>
    <property type="evidence" value="ECO:0007669"/>
    <property type="project" value="UniProtKB-SubCell"/>
</dbReference>
<comment type="subcellular location">
    <subcellularLocation>
        <location evidence="1">Cell membrane</location>
        <topology evidence="1">Multi-pass membrane protein</topology>
    </subcellularLocation>
</comment>
<dbReference type="AlphaFoldDB" id="A0A6H2H543"/>
<dbReference type="Pfam" id="PF03899">
    <property type="entry name" value="ATP-synt_I"/>
    <property type="match status" value="1"/>
</dbReference>
<keyword evidence="4 6" id="KW-1133">Transmembrane helix</keyword>
<gene>
    <name evidence="7" type="ORF">HC248_00185</name>
</gene>
<evidence type="ECO:0000256" key="3">
    <source>
        <dbReference type="ARBA" id="ARBA00022692"/>
    </source>
</evidence>
<feature type="transmembrane region" description="Helical" evidence="6">
    <location>
        <begin position="163"/>
        <end position="185"/>
    </location>
</feature>
<evidence type="ECO:0000256" key="2">
    <source>
        <dbReference type="ARBA" id="ARBA00022475"/>
    </source>
</evidence>
<evidence type="ECO:0000256" key="4">
    <source>
        <dbReference type="ARBA" id="ARBA00022989"/>
    </source>
</evidence>
<evidence type="ECO:0000256" key="1">
    <source>
        <dbReference type="ARBA" id="ARBA00004651"/>
    </source>
</evidence>
<feature type="transmembrane region" description="Helical" evidence="6">
    <location>
        <begin position="134"/>
        <end position="157"/>
    </location>
</feature>
<evidence type="ECO:0000256" key="6">
    <source>
        <dbReference type="SAM" id="Phobius"/>
    </source>
</evidence>
<proteinExistence type="predicted"/>
<sequence>MVKMRNQQKKTENAGQIAADKKASGVVNGMAEKAKISAYDSVEIEREAADKNFKPLTREEAQAMRLANPSVSPWLVLTGQAVAGVLIALFSWLVTGSASAGWSTFYGALVVLVPGVVFARGLMSKVATMNPGAAVTGFFLWEFVKIGLAIAMLFAAPRLVLNLSWPAMLVGLVVTMKVVWLVLWLRARLNSNANAK</sequence>
<reference evidence="7 8" key="1">
    <citation type="submission" date="2020-04" db="EMBL/GenBank/DDBJ databases">
        <title>Complete genome of a Psychrophilic, Marine, Gas Vacuolate Bacterium Polaromonas vacuolata KCTC 22033T.</title>
        <authorList>
            <person name="Hwang K."/>
            <person name="Kim K.M."/>
        </authorList>
    </citation>
    <scope>NUCLEOTIDE SEQUENCE [LARGE SCALE GENOMIC DNA]</scope>
    <source>
        <strain evidence="7 8">KCTC 22033</strain>
    </source>
</reference>
<feature type="transmembrane region" description="Helical" evidence="6">
    <location>
        <begin position="100"/>
        <end position="122"/>
    </location>
</feature>
<evidence type="ECO:0008006" key="9">
    <source>
        <dbReference type="Google" id="ProtNLM"/>
    </source>
</evidence>
<protein>
    <recommendedName>
        <fullName evidence="9">ATP synthase protein I</fullName>
    </recommendedName>
</protein>
<dbReference type="Proteomes" id="UP000502041">
    <property type="component" value="Chromosome"/>
</dbReference>
<keyword evidence="3 6" id="KW-0812">Transmembrane</keyword>
<organism evidence="7 8">
    <name type="scientific">Polaromonas vacuolata</name>
    <dbReference type="NCBI Taxonomy" id="37448"/>
    <lineage>
        <taxon>Bacteria</taxon>
        <taxon>Pseudomonadati</taxon>
        <taxon>Pseudomonadota</taxon>
        <taxon>Betaproteobacteria</taxon>
        <taxon>Burkholderiales</taxon>
        <taxon>Comamonadaceae</taxon>
        <taxon>Polaromonas</taxon>
    </lineage>
</organism>
<dbReference type="InterPro" id="IPR005598">
    <property type="entry name" value="ATP_synth_I"/>
</dbReference>
<dbReference type="KEGG" id="pvac:HC248_00185"/>
<evidence type="ECO:0000256" key="5">
    <source>
        <dbReference type="ARBA" id="ARBA00023136"/>
    </source>
</evidence>
<keyword evidence="8" id="KW-1185">Reference proteome</keyword>
<evidence type="ECO:0000313" key="8">
    <source>
        <dbReference type="Proteomes" id="UP000502041"/>
    </source>
</evidence>
<accession>A0A6H2H543</accession>
<keyword evidence="2" id="KW-1003">Cell membrane</keyword>
<dbReference type="EMBL" id="CP051461">
    <property type="protein sequence ID" value="QJC54923.1"/>
    <property type="molecule type" value="Genomic_DNA"/>
</dbReference>
<feature type="transmembrane region" description="Helical" evidence="6">
    <location>
        <begin position="74"/>
        <end position="94"/>
    </location>
</feature>